<dbReference type="Gene3D" id="3.90.180.10">
    <property type="entry name" value="Medium-chain alcohol dehydrogenases, catalytic domain"/>
    <property type="match status" value="1"/>
</dbReference>
<accession>A0A4R5M430</accession>
<dbReference type="InterPro" id="IPR013154">
    <property type="entry name" value="ADH-like_N"/>
</dbReference>
<dbReference type="Proteomes" id="UP000295722">
    <property type="component" value="Unassembled WGS sequence"/>
</dbReference>
<dbReference type="Pfam" id="PF13602">
    <property type="entry name" value="ADH_zinc_N_2"/>
    <property type="match status" value="1"/>
</dbReference>
<keyword evidence="4" id="KW-1185">Reference proteome</keyword>
<dbReference type="RefSeq" id="WP_133198155.1">
    <property type="nucleotide sequence ID" value="NZ_JBHUCW010000003.1"/>
</dbReference>
<reference evidence="3 4" key="1">
    <citation type="submission" date="2019-03" db="EMBL/GenBank/DDBJ databases">
        <title>Paraburkholderia sp. 4M-K11, isolated from subtropical forest soil.</title>
        <authorList>
            <person name="Gao Z.-H."/>
            <person name="Qiu L.-H."/>
        </authorList>
    </citation>
    <scope>NUCLEOTIDE SEQUENCE [LARGE SCALE GENOMIC DNA]</scope>
    <source>
        <strain evidence="3 4">4M-K11</strain>
    </source>
</reference>
<dbReference type="Pfam" id="PF08240">
    <property type="entry name" value="ADH_N"/>
    <property type="match status" value="1"/>
</dbReference>
<dbReference type="Gene3D" id="3.40.50.720">
    <property type="entry name" value="NAD(P)-binding Rossmann-like Domain"/>
    <property type="match status" value="1"/>
</dbReference>
<evidence type="ECO:0000259" key="2">
    <source>
        <dbReference type="SMART" id="SM00829"/>
    </source>
</evidence>
<evidence type="ECO:0000256" key="1">
    <source>
        <dbReference type="ARBA" id="ARBA00022857"/>
    </source>
</evidence>
<dbReference type="OrthoDB" id="9787435at2"/>
<dbReference type="InterPro" id="IPR051603">
    <property type="entry name" value="Zinc-ADH_QOR/CCCR"/>
</dbReference>
<proteinExistence type="predicted"/>
<dbReference type="EMBL" id="SMRP01000018">
    <property type="protein sequence ID" value="TDG20067.1"/>
    <property type="molecule type" value="Genomic_DNA"/>
</dbReference>
<evidence type="ECO:0000313" key="4">
    <source>
        <dbReference type="Proteomes" id="UP000295722"/>
    </source>
</evidence>
<comment type="caution">
    <text evidence="3">The sequence shown here is derived from an EMBL/GenBank/DDBJ whole genome shotgun (WGS) entry which is preliminary data.</text>
</comment>
<protein>
    <submittedName>
        <fullName evidence="3">NADP-dependent oxidoreductase</fullName>
    </submittedName>
</protein>
<dbReference type="InterPro" id="IPR020843">
    <property type="entry name" value="ER"/>
</dbReference>
<dbReference type="SMART" id="SM00829">
    <property type="entry name" value="PKS_ER"/>
    <property type="match status" value="1"/>
</dbReference>
<name>A0A4R5M430_9BURK</name>
<dbReference type="SUPFAM" id="SSF50129">
    <property type="entry name" value="GroES-like"/>
    <property type="match status" value="1"/>
</dbReference>
<organism evidence="3 4">
    <name type="scientific">Paraburkholderia silviterrae</name>
    <dbReference type="NCBI Taxonomy" id="2528715"/>
    <lineage>
        <taxon>Bacteria</taxon>
        <taxon>Pseudomonadati</taxon>
        <taxon>Pseudomonadota</taxon>
        <taxon>Betaproteobacteria</taxon>
        <taxon>Burkholderiales</taxon>
        <taxon>Burkholderiaceae</taxon>
        <taxon>Paraburkholderia</taxon>
    </lineage>
</organism>
<dbReference type="SUPFAM" id="SSF51735">
    <property type="entry name" value="NAD(P)-binding Rossmann-fold domains"/>
    <property type="match status" value="1"/>
</dbReference>
<dbReference type="InterPro" id="IPR011032">
    <property type="entry name" value="GroES-like_sf"/>
</dbReference>
<gene>
    <name evidence="3" type="ORF">EYW47_28365</name>
</gene>
<dbReference type="GO" id="GO:0016491">
    <property type="term" value="F:oxidoreductase activity"/>
    <property type="evidence" value="ECO:0007669"/>
    <property type="project" value="InterPro"/>
</dbReference>
<dbReference type="PANTHER" id="PTHR44154:SF1">
    <property type="entry name" value="QUINONE OXIDOREDUCTASE"/>
    <property type="match status" value="1"/>
</dbReference>
<feature type="domain" description="Enoyl reductase (ER)" evidence="2">
    <location>
        <begin position="10"/>
        <end position="323"/>
    </location>
</feature>
<evidence type="ECO:0000313" key="3">
    <source>
        <dbReference type="EMBL" id="TDG20067.1"/>
    </source>
</evidence>
<sequence>MRAIQIDRTGPSDLMTLADLPTPEPGPGEVLIRVACAGVNPADWKCREGYLGAFIEYTFPFVIGFDAAGVVVALGEGVDGPPPGTRVFAQTDVGAGKWGSYAEFVSVRHDSVVRIPDDMSFAQAAATPTPALAAWAGVFDDGGLRAGQKILIHGGAGAVGTFAIQFARQAGAEVAVTSAAHNRSYVEALGSNLVIDYQSEDIGAAVKAWAPQGVDVVLDAVGAGTLPAALDLLATGGVLVNIMTLTAEDAERLPALAAEAGKRGLRTAMTFSRMPSGERLSRIAALVEQAGLRTPRIETLPLEQAARALDLVQLGKAKAKLVLDVADLAG</sequence>
<dbReference type="AlphaFoldDB" id="A0A4R5M430"/>
<dbReference type="CDD" id="cd05289">
    <property type="entry name" value="MDR_like_2"/>
    <property type="match status" value="1"/>
</dbReference>
<keyword evidence="1" id="KW-0521">NADP</keyword>
<dbReference type="PANTHER" id="PTHR44154">
    <property type="entry name" value="QUINONE OXIDOREDUCTASE"/>
    <property type="match status" value="1"/>
</dbReference>
<dbReference type="InterPro" id="IPR036291">
    <property type="entry name" value="NAD(P)-bd_dom_sf"/>
</dbReference>